<sequence>MKIYTSTKNIPKLEGKPLTERMALLEDAAKKMSVPEKTLLNVLKLCVLIPVFIFLLRISTDWTSMVWAALILLLYPILVKPIQYSISAKYLQ</sequence>
<evidence type="ECO:0000256" key="1">
    <source>
        <dbReference type="SAM" id="Phobius"/>
    </source>
</evidence>
<dbReference type="Proteomes" id="UP001249020">
    <property type="component" value="Unassembled WGS sequence"/>
</dbReference>
<dbReference type="EMBL" id="JAVRIE010000003">
    <property type="protein sequence ID" value="MDT0582683.1"/>
    <property type="molecule type" value="Genomic_DNA"/>
</dbReference>
<dbReference type="RefSeq" id="WP_311361461.1">
    <property type="nucleotide sequence ID" value="NZ_JAVRIE010000003.1"/>
</dbReference>
<dbReference type="InterPro" id="IPR046168">
    <property type="entry name" value="DUF6170"/>
</dbReference>
<keyword evidence="1" id="KW-0472">Membrane</keyword>
<keyword evidence="1" id="KW-1133">Transmembrane helix</keyword>
<evidence type="ECO:0000313" key="3">
    <source>
        <dbReference type="Proteomes" id="UP001249020"/>
    </source>
</evidence>
<dbReference type="AlphaFoldDB" id="A0AAW8R3M3"/>
<feature type="transmembrane region" description="Helical" evidence="1">
    <location>
        <begin position="62"/>
        <end position="79"/>
    </location>
</feature>
<comment type="caution">
    <text evidence="2">The sequence shown here is derived from an EMBL/GenBank/DDBJ whole genome shotgun (WGS) entry which is preliminary data.</text>
</comment>
<evidence type="ECO:0000313" key="2">
    <source>
        <dbReference type="EMBL" id="MDT0582683.1"/>
    </source>
</evidence>
<reference evidence="2 3" key="1">
    <citation type="submission" date="2023-09" db="EMBL/GenBank/DDBJ databases">
        <authorList>
            <person name="Rey-Velasco X."/>
        </authorList>
    </citation>
    <scope>NUCLEOTIDE SEQUENCE [LARGE SCALE GENOMIC DNA]</scope>
    <source>
        <strain evidence="2 3">W409</strain>
    </source>
</reference>
<keyword evidence="3" id="KW-1185">Reference proteome</keyword>
<feature type="transmembrane region" description="Helical" evidence="1">
    <location>
        <begin position="38"/>
        <end position="56"/>
    </location>
</feature>
<proteinExistence type="predicted"/>
<protein>
    <submittedName>
        <fullName evidence="2">DUF6170 family protein</fullName>
    </submittedName>
</protein>
<organism evidence="2 3">
    <name type="scientific">Brumicola blandensis</name>
    <dbReference type="NCBI Taxonomy" id="3075611"/>
    <lineage>
        <taxon>Bacteria</taxon>
        <taxon>Pseudomonadati</taxon>
        <taxon>Pseudomonadota</taxon>
        <taxon>Gammaproteobacteria</taxon>
        <taxon>Alteromonadales</taxon>
        <taxon>Alteromonadaceae</taxon>
        <taxon>Brumicola</taxon>
    </lineage>
</organism>
<dbReference type="Pfam" id="PF19667">
    <property type="entry name" value="DUF6170"/>
    <property type="match status" value="1"/>
</dbReference>
<gene>
    <name evidence="2" type="ORF">RM544_09025</name>
</gene>
<accession>A0AAW8R3M3</accession>
<name>A0AAW8R3M3_9ALTE</name>
<keyword evidence="1" id="KW-0812">Transmembrane</keyword>